<proteinExistence type="predicted"/>
<evidence type="ECO:0000313" key="2">
    <source>
        <dbReference type="Proteomes" id="UP001180020"/>
    </source>
</evidence>
<dbReference type="Gene3D" id="3.60.10.10">
    <property type="entry name" value="Endonuclease/exonuclease/phosphatase"/>
    <property type="match status" value="1"/>
</dbReference>
<dbReference type="Proteomes" id="UP001180020">
    <property type="component" value="Unassembled WGS sequence"/>
</dbReference>
<sequence>MRPWLIAAVYASPEASIRRQLWIETTEVLQTGLPMVIAGDFNTLMWPEDKKGVARFRVTTEVMMFREWYDTNKLCSLVHKGPRFTWCNNRKGRERTWETLDQAFANTAWNDLFPEAVVTILPRQYSDHAPLELNTQLLAPKGCKHFRFERFWFECPELADIVYGSWQLTPKASPMNIIHHKLNILRGHLRSWNKTQVGDLPTRVAEAHQRLGKLIEADQSEVLPSVPLERIRQATNELTALQRQLEILWAQRASHDGLLMGTKILVGYFSEHWASKQSVNHEITPEMAEALIRPFTEDEIEYVVCMLPNNKAPGPDGYPGEFFKKFWPILKSDFIRALGYFHSKAQLPASWGNPWEFVIHKRSAKVWRELCRGMELIRMHIRKIPGCFQDIDLIRDPWLMSVPFSRIPTFLNMEELWLNPRLSDVISEGQWIIEKLESDCWRLIASNWRPPLAIWDKENWFESTDEDTGRSINKG</sequence>
<dbReference type="PANTHER" id="PTHR33710">
    <property type="entry name" value="BNAC02G09200D PROTEIN"/>
    <property type="match status" value="1"/>
</dbReference>
<keyword evidence="2" id="KW-1185">Reference proteome</keyword>
<name>A0AAV9EGG5_ACOCL</name>
<dbReference type="AlphaFoldDB" id="A0AAV9EGG5"/>
<dbReference type="SUPFAM" id="SSF56219">
    <property type="entry name" value="DNase I-like"/>
    <property type="match status" value="1"/>
</dbReference>
<dbReference type="InterPro" id="IPR036691">
    <property type="entry name" value="Endo/exonu/phosph_ase_sf"/>
</dbReference>
<reference evidence="1" key="1">
    <citation type="journal article" date="2023" name="Nat. Commun.">
        <title>Diploid and tetraploid genomes of Acorus and the evolution of monocots.</title>
        <authorList>
            <person name="Ma L."/>
            <person name="Liu K.W."/>
            <person name="Li Z."/>
            <person name="Hsiao Y.Y."/>
            <person name="Qi Y."/>
            <person name="Fu T."/>
            <person name="Tang G.D."/>
            <person name="Zhang D."/>
            <person name="Sun W.H."/>
            <person name="Liu D.K."/>
            <person name="Li Y."/>
            <person name="Chen G.Z."/>
            <person name="Liu X.D."/>
            <person name="Liao X.Y."/>
            <person name="Jiang Y.T."/>
            <person name="Yu X."/>
            <person name="Hao Y."/>
            <person name="Huang J."/>
            <person name="Zhao X.W."/>
            <person name="Ke S."/>
            <person name="Chen Y.Y."/>
            <person name="Wu W.L."/>
            <person name="Hsu J.L."/>
            <person name="Lin Y.F."/>
            <person name="Huang M.D."/>
            <person name="Li C.Y."/>
            <person name="Huang L."/>
            <person name="Wang Z.W."/>
            <person name="Zhao X."/>
            <person name="Zhong W.Y."/>
            <person name="Peng D.H."/>
            <person name="Ahmad S."/>
            <person name="Lan S."/>
            <person name="Zhang J.S."/>
            <person name="Tsai W.C."/>
            <person name="Van de Peer Y."/>
            <person name="Liu Z.J."/>
        </authorList>
    </citation>
    <scope>NUCLEOTIDE SEQUENCE</scope>
    <source>
        <strain evidence="1">CP</strain>
    </source>
</reference>
<evidence type="ECO:0000313" key="1">
    <source>
        <dbReference type="EMBL" id="KAK1312297.1"/>
    </source>
</evidence>
<gene>
    <name evidence="1" type="ORF">QJS10_CPA07g00749</name>
</gene>
<comment type="caution">
    <text evidence="1">The sequence shown here is derived from an EMBL/GenBank/DDBJ whole genome shotgun (WGS) entry which is preliminary data.</text>
</comment>
<accession>A0AAV9EGG5</accession>
<protein>
    <recommendedName>
        <fullName evidence="3">Endonuclease/exonuclease/phosphatase domain-containing protein</fullName>
    </recommendedName>
</protein>
<dbReference type="EMBL" id="JAUJYO010000007">
    <property type="protein sequence ID" value="KAK1312297.1"/>
    <property type="molecule type" value="Genomic_DNA"/>
</dbReference>
<organism evidence="1 2">
    <name type="scientific">Acorus calamus</name>
    <name type="common">Sweet flag</name>
    <dbReference type="NCBI Taxonomy" id="4465"/>
    <lineage>
        <taxon>Eukaryota</taxon>
        <taxon>Viridiplantae</taxon>
        <taxon>Streptophyta</taxon>
        <taxon>Embryophyta</taxon>
        <taxon>Tracheophyta</taxon>
        <taxon>Spermatophyta</taxon>
        <taxon>Magnoliopsida</taxon>
        <taxon>Liliopsida</taxon>
        <taxon>Acoraceae</taxon>
        <taxon>Acorus</taxon>
    </lineage>
</organism>
<dbReference type="PANTHER" id="PTHR33710:SF79">
    <property type="entry name" value="OS06G0205337 PROTEIN"/>
    <property type="match status" value="1"/>
</dbReference>
<evidence type="ECO:0008006" key="3">
    <source>
        <dbReference type="Google" id="ProtNLM"/>
    </source>
</evidence>
<reference evidence="1" key="2">
    <citation type="submission" date="2023-06" db="EMBL/GenBank/DDBJ databases">
        <authorList>
            <person name="Ma L."/>
            <person name="Liu K.-W."/>
            <person name="Li Z."/>
            <person name="Hsiao Y.-Y."/>
            <person name="Qi Y."/>
            <person name="Fu T."/>
            <person name="Tang G."/>
            <person name="Zhang D."/>
            <person name="Sun W.-H."/>
            <person name="Liu D.-K."/>
            <person name="Li Y."/>
            <person name="Chen G.-Z."/>
            <person name="Liu X.-D."/>
            <person name="Liao X.-Y."/>
            <person name="Jiang Y.-T."/>
            <person name="Yu X."/>
            <person name="Hao Y."/>
            <person name="Huang J."/>
            <person name="Zhao X.-W."/>
            <person name="Ke S."/>
            <person name="Chen Y.-Y."/>
            <person name="Wu W.-L."/>
            <person name="Hsu J.-L."/>
            <person name="Lin Y.-F."/>
            <person name="Huang M.-D."/>
            <person name="Li C.-Y."/>
            <person name="Huang L."/>
            <person name="Wang Z.-W."/>
            <person name="Zhao X."/>
            <person name="Zhong W.-Y."/>
            <person name="Peng D.-H."/>
            <person name="Ahmad S."/>
            <person name="Lan S."/>
            <person name="Zhang J.-S."/>
            <person name="Tsai W.-C."/>
            <person name="Van De Peer Y."/>
            <person name="Liu Z.-J."/>
        </authorList>
    </citation>
    <scope>NUCLEOTIDE SEQUENCE</scope>
    <source>
        <strain evidence="1">CP</strain>
        <tissue evidence="1">Leaves</tissue>
    </source>
</reference>